<dbReference type="GO" id="GO:0006888">
    <property type="term" value="P:endoplasmic reticulum to Golgi vesicle-mediated transport"/>
    <property type="evidence" value="ECO:0007669"/>
    <property type="project" value="TreeGrafter"/>
</dbReference>
<dbReference type="InterPro" id="IPR007194">
    <property type="entry name" value="TRAPP_component"/>
</dbReference>
<keyword evidence="3" id="KW-1185">Reference proteome</keyword>
<organism evidence="2 3">
    <name type="scientific">Malassezia brasiliensis</name>
    <dbReference type="NCBI Taxonomy" id="1821822"/>
    <lineage>
        <taxon>Eukaryota</taxon>
        <taxon>Fungi</taxon>
        <taxon>Dikarya</taxon>
        <taxon>Basidiomycota</taxon>
        <taxon>Ustilaginomycotina</taxon>
        <taxon>Malasseziomycetes</taxon>
        <taxon>Malasseziales</taxon>
        <taxon>Malasseziaceae</taxon>
        <taxon>Malassezia</taxon>
    </lineage>
</organism>
<evidence type="ECO:0000313" key="3">
    <source>
        <dbReference type="Proteomes" id="UP001216638"/>
    </source>
</evidence>
<dbReference type="SUPFAM" id="SSF111126">
    <property type="entry name" value="Ligand-binding domain in the NO signalling and Golgi transport"/>
    <property type="match status" value="1"/>
</dbReference>
<comment type="similarity">
    <text evidence="1">Belongs to the TRAPP small subunits family. BET3 subfamily.</text>
</comment>
<dbReference type="InterPro" id="IPR024096">
    <property type="entry name" value="NO_sig/Golgi_transp_ligand-bd"/>
</dbReference>
<dbReference type="Pfam" id="PF04051">
    <property type="entry name" value="TRAPP"/>
    <property type="match status" value="1"/>
</dbReference>
<dbReference type="GO" id="GO:0005801">
    <property type="term" value="C:cis-Golgi network"/>
    <property type="evidence" value="ECO:0007669"/>
    <property type="project" value="TreeGrafter"/>
</dbReference>
<dbReference type="EMBL" id="CP119955">
    <property type="protein sequence ID" value="WFC96936.1"/>
    <property type="molecule type" value="Genomic_DNA"/>
</dbReference>
<dbReference type="GO" id="GO:0030008">
    <property type="term" value="C:TRAPP complex"/>
    <property type="evidence" value="ECO:0007669"/>
    <property type="project" value="TreeGrafter"/>
</dbReference>
<sequence>MHAAVPSTVVGAARARAAPLVSPAARQRADAPHDARVDRTCVELLHIEMAATLAASAAYQTRRANDLVAQLHVDDAHARIPPALSSADEAEMANARMEAVGAHVGGALMERLAPDRARSTQTLERVKFVCKELWTALWDKQVDNLRTNHRGVFVLHDASFRPLRTAHAAPGLVAEQLAFATGVVQGALERLGVAASVHADASQAPQCAFHVRVAS</sequence>
<reference evidence="2" key="1">
    <citation type="submission" date="2023-03" db="EMBL/GenBank/DDBJ databases">
        <title>Mating type loci evolution in Malassezia.</title>
        <authorList>
            <person name="Coelho M.A."/>
        </authorList>
    </citation>
    <scope>NUCLEOTIDE SEQUENCE</scope>
    <source>
        <strain evidence="2">CBS 14135</strain>
    </source>
</reference>
<dbReference type="PANTHER" id="PTHR12817">
    <property type="entry name" value="TRAFFICKING PROTEIN PARTICLE COMPLEX SUBUNIT 6B"/>
    <property type="match status" value="1"/>
</dbReference>
<evidence type="ECO:0000313" key="2">
    <source>
        <dbReference type="EMBL" id="WFC96936.1"/>
    </source>
</evidence>
<protein>
    <recommendedName>
        <fullName evidence="4">Trafficking protein particle complex subunit 6B</fullName>
    </recommendedName>
</protein>
<dbReference type="CDD" id="cd14944">
    <property type="entry name" value="TRAPPC6A_Trs33"/>
    <property type="match status" value="1"/>
</dbReference>
<dbReference type="AlphaFoldDB" id="A0AAF0DW77"/>
<proteinExistence type="inferred from homology"/>
<evidence type="ECO:0000256" key="1">
    <source>
        <dbReference type="ARBA" id="ARBA00006218"/>
    </source>
</evidence>
<dbReference type="Gene3D" id="3.30.1380.20">
    <property type="entry name" value="Trafficking protein particle complex subunit 3"/>
    <property type="match status" value="1"/>
</dbReference>
<evidence type="ECO:0008006" key="4">
    <source>
        <dbReference type="Google" id="ProtNLM"/>
    </source>
</evidence>
<gene>
    <name evidence="2" type="ORF">MBRA1_003602</name>
</gene>
<dbReference type="GO" id="GO:0005802">
    <property type="term" value="C:trans-Golgi network"/>
    <property type="evidence" value="ECO:0007669"/>
    <property type="project" value="TreeGrafter"/>
</dbReference>
<dbReference type="PANTHER" id="PTHR12817:SF0">
    <property type="entry name" value="GEO08327P1"/>
    <property type="match status" value="1"/>
</dbReference>
<dbReference type="InterPro" id="IPR037992">
    <property type="entry name" value="TRAPPC6/Trs33"/>
</dbReference>
<dbReference type="Proteomes" id="UP001216638">
    <property type="component" value="Chromosome 5"/>
</dbReference>
<accession>A0AAF0DW77</accession>
<name>A0AAF0DW77_9BASI</name>